<name>A0A8X8WW53_SALSN</name>
<organism evidence="1">
    <name type="scientific">Salvia splendens</name>
    <name type="common">Scarlet sage</name>
    <dbReference type="NCBI Taxonomy" id="180675"/>
    <lineage>
        <taxon>Eukaryota</taxon>
        <taxon>Viridiplantae</taxon>
        <taxon>Streptophyta</taxon>
        <taxon>Embryophyta</taxon>
        <taxon>Tracheophyta</taxon>
        <taxon>Spermatophyta</taxon>
        <taxon>Magnoliopsida</taxon>
        <taxon>eudicotyledons</taxon>
        <taxon>Gunneridae</taxon>
        <taxon>Pentapetalae</taxon>
        <taxon>asterids</taxon>
        <taxon>lamiids</taxon>
        <taxon>Lamiales</taxon>
        <taxon>Lamiaceae</taxon>
        <taxon>Nepetoideae</taxon>
        <taxon>Mentheae</taxon>
        <taxon>Salviinae</taxon>
        <taxon>Salvia</taxon>
        <taxon>Salvia subgen. Calosphace</taxon>
        <taxon>core Calosphace</taxon>
    </lineage>
</organism>
<gene>
    <name evidence="1" type="ORF">SASPL_138800</name>
</gene>
<comment type="caution">
    <text evidence="1">The sequence shown here is derived from an EMBL/GenBank/DDBJ whole genome shotgun (WGS) entry which is preliminary data.</text>
</comment>
<accession>A0A8X8WW53</accession>
<evidence type="ECO:0000313" key="2">
    <source>
        <dbReference type="Proteomes" id="UP000298416"/>
    </source>
</evidence>
<proteinExistence type="predicted"/>
<dbReference type="Proteomes" id="UP000298416">
    <property type="component" value="Unassembled WGS sequence"/>
</dbReference>
<dbReference type="EMBL" id="PNBA02000014">
    <property type="protein sequence ID" value="KAG6401932.1"/>
    <property type="molecule type" value="Genomic_DNA"/>
</dbReference>
<protein>
    <submittedName>
        <fullName evidence="1">Uncharacterized protein</fullName>
    </submittedName>
</protein>
<sequence length="380" mass="43119">MNAYIMTDLRQSVGRVCVRALVVRPVWLLPIRGVSGSTAGTMDAVGGLAEFWGSTCRADLGSTLTLVCRFTIGEILAGRQEVDKITAKMEQYNRENELNVGGNDIHIVQLDMFSQENLKKHDVVTALVRLCGCLLGILRSVVNYYHLCKCPVCESLIYKLVPLLPALVQPGREEEASEILGEIEQFNTEDEKYGDLIEGVTKALVCLLWFSFFISVGARVPKQYAYNSSLKYWSLKRGHAFVRFKRKKSANFDSVLKQFVNIITDFRLWPNGTCVLRFSILMDDFRKFKCSECESQVYNLVPHSPVLIQPGRQVAEKDVDLLQSTLIQYADAVYDFRLWSNGMFLFASEGIEFRLCQMVRCAVLVLVSTVYSFWIDMIMD</sequence>
<evidence type="ECO:0000313" key="1">
    <source>
        <dbReference type="EMBL" id="KAG6401932.1"/>
    </source>
</evidence>
<reference evidence="1" key="1">
    <citation type="submission" date="2018-01" db="EMBL/GenBank/DDBJ databases">
        <authorList>
            <person name="Mao J.F."/>
        </authorList>
    </citation>
    <scope>NUCLEOTIDE SEQUENCE</scope>
    <source>
        <strain evidence="1">Huo1</strain>
        <tissue evidence="1">Leaf</tissue>
    </source>
</reference>
<dbReference type="AlphaFoldDB" id="A0A8X8WW53"/>
<reference evidence="1" key="2">
    <citation type="submission" date="2020-08" db="EMBL/GenBank/DDBJ databases">
        <title>Plant Genome Project.</title>
        <authorList>
            <person name="Zhang R.-G."/>
        </authorList>
    </citation>
    <scope>NUCLEOTIDE SEQUENCE</scope>
    <source>
        <strain evidence="1">Huo1</strain>
        <tissue evidence="1">Leaf</tissue>
    </source>
</reference>
<keyword evidence="2" id="KW-1185">Reference proteome</keyword>